<comment type="caution">
    <text evidence="3">The sequence shown here is derived from an EMBL/GenBank/DDBJ whole genome shotgun (WGS) entry which is preliminary data.</text>
</comment>
<dbReference type="InterPro" id="IPR005064">
    <property type="entry name" value="BUG"/>
</dbReference>
<feature type="chain" id="PRO_5045999663" evidence="2">
    <location>
        <begin position="18"/>
        <end position="323"/>
    </location>
</feature>
<keyword evidence="3" id="KW-0675">Receptor</keyword>
<name>A0ABU1ND53_9BURK</name>
<evidence type="ECO:0000313" key="3">
    <source>
        <dbReference type="EMBL" id="MDR6536394.1"/>
    </source>
</evidence>
<sequence length="323" mass="33702">MALLLAAYVVPLGQAAAAGYPERPVTIVSAFPAGGIVDVIARRIAQHFSERFKQSFIVDNRAGAAGSIGYSAVARAAPDGYTLVVASGPTTMAPPGAAAPSWQPQTAFSAIGMIGTIPQAIIVSNGLPVRSLPDLVGHAKARPGEINYGSAGAGTTPFFTMELLKRQQKIDLTHVPYRGQPEVMTDLVRGEIGVTAMTVPLVVQQVQSGKIKAIAVTSSTRVASLPDVPTVVEQGMPELAISNWFALMGPARLPPEVVATLARALTEALAAPDVQASLKDLGLLIQPAPPAETQAFVQADLARWIAMSRSLGTDTPNTKETLK</sequence>
<proteinExistence type="inferred from homology"/>
<keyword evidence="4" id="KW-1185">Reference proteome</keyword>
<evidence type="ECO:0000256" key="1">
    <source>
        <dbReference type="ARBA" id="ARBA00006987"/>
    </source>
</evidence>
<dbReference type="InterPro" id="IPR042100">
    <property type="entry name" value="Bug_dom1"/>
</dbReference>
<dbReference type="PIRSF" id="PIRSF017082">
    <property type="entry name" value="YflP"/>
    <property type="match status" value="1"/>
</dbReference>
<dbReference type="CDD" id="cd07012">
    <property type="entry name" value="PBP2_Bug_TTT"/>
    <property type="match status" value="1"/>
</dbReference>
<reference evidence="3 4" key="1">
    <citation type="submission" date="2023-07" db="EMBL/GenBank/DDBJ databases">
        <title>Sorghum-associated microbial communities from plants grown in Nebraska, USA.</title>
        <authorList>
            <person name="Schachtman D."/>
        </authorList>
    </citation>
    <scope>NUCLEOTIDE SEQUENCE [LARGE SCALE GENOMIC DNA]</scope>
    <source>
        <strain evidence="3 4">DS1781</strain>
    </source>
</reference>
<evidence type="ECO:0000313" key="4">
    <source>
        <dbReference type="Proteomes" id="UP001184230"/>
    </source>
</evidence>
<gene>
    <name evidence="3" type="ORF">J2739_002167</name>
</gene>
<dbReference type="RefSeq" id="WP_309901365.1">
    <property type="nucleotide sequence ID" value="NZ_JAVDRF010000004.1"/>
</dbReference>
<comment type="similarity">
    <text evidence="1">Belongs to the UPF0065 (bug) family.</text>
</comment>
<dbReference type="Pfam" id="PF03401">
    <property type="entry name" value="TctC"/>
    <property type="match status" value="1"/>
</dbReference>
<dbReference type="EMBL" id="JAVDRF010000004">
    <property type="protein sequence ID" value="MDR6536394.1"/>
    <property type="molecule type" value="Genomic_DNA"/>
</dbReference>
<organism evidence="3 4">
    <name type="scientific">Variovorax soli</name>
    <dbReference type="NCBI Taxonomy" id="376815"/>
    <lineage>
        <taxon>Bacteria</taxon>
        <taxon>Pseudomonadati</taxon>
        <taxon>Pseudomonadota</taxon>
        <taxon>Betaproteobacteria</taxon>
        <taxon>Burkholderiales</taxon>
        <taxon>Comamonadaceae</taxon>
        <taxon>Variovorax</taxon>
    </lineage>
</organism>
<dbReference type="Proteomes" id="UP001184230">
    <property type="component" value="Unassembled WGS sequence"/>
</dbReference>
<accession>A0ABU1ND53</accession>
<dbReference type="PANTHER" id="PTHR42928:SF5">
    <property type="entry name" value="BLR1237 PROTEIN"/>
    <property type="match status" value="1"/>
</dbReference>
<keyword evidence="2" id="KW-0732">Signal</keyword>
<feature type="signal peptide" evidence="2">
    <location>
        <begin position="1"/>
        <end position="17"/>
    </location>
</feature>
<dbReference type="SUPFAM" id="SSF53850">
    <property type="entry name" value="Periplasmic binding protein-like II"/>
    <property type="match status" value="1"/>
</dbReference>
<evidence type="ECO:0000256" key="2">
    <source>
        <dbReference type="SAM" id="SignalP"/>
    </source>
</evidence>
<protein>
    <submittedName>
        <fullName evidence="3">Tripartite-type tricarboxylate transporter receptor subunit TctC</fullName>
    </submittedName>
</protein>
<dbReference type="Gene3D" id="3.40.190.150">
    <property type="entry name" value="Bordetella uptake gene, domain 1"/>
    <property type="match status" value="1"/>
</dbReference>
<dbReference type="Gene3D" id="3.40.190.10">
    <property type="entry name" value="Periplasmic binding protein-like II"/>
    <property type="match status" value="1"/>
</dbReference>
<dbReference type="PANTHER" id="PTHR42928">
    <property type="entry name" value="TRICARBOXYLATE-BINDING PROTEIN"/>
    <property type="match status" value="1"/>
</dbReference>